<gene>
    <name evidence="4" type="ORF">GH266_11495</name>
</gene>
<evidence type="ECO:0000313" key="4">
    <source>
        <dbReference type="EMBL" id="QGZ35074.1"/>
    </source>
</evidence>
<dbReference type="Pfam" id="PF00550">
    <property type="entry name" value="PP-binding"/>
    <property type="match status" value="1"/>
</dbReference>
<dbReference type="PROSITE" id="PS50075">
    <property type="entry name" value="CARRIER"/>
    <property type="match status" value="1"/>
</dbReference>
<dbReference type="Proteomes" id="UP000435648">
    <property type="component" value="Chromosome"/>
</dbReference>
<evidence type="ECO:0000256" key="2">
    <source>
        <dbReference type="ARBA" id="ARBA00022553"/>
    </source>
</evidence>
<keyword evidence="2" id="KW-0597">Phosphoprotein</keyword>
<name>A0A857C7W4_9HYPH</name>
<evidence type="ECO:0000256" key="1">
    <source>
        <dbReference type="ARBA" id="ARBA00022450"/>
    </source>
</evidence>
<accession>A0A857C7W4</accession>
<feature type="domain" description="Carrier" evidence="3">
    <location>
        <begin position="4"/>
        <end position="81"/>
    </location>
</feature>
<dbReference type="GO" id="GO:0031177">
    <property type="term" value="F:phosphopantetheine binding"/>
    <property type="evidence" value="ECO:0007669"/>
    <property type="project" value="InterPro"/>
</dbReference>
<dbReference type="InterPro" id="IPR036736">
    <property type="entry name" value="ACP-like_sf"/>
</dbReference>
<dbReference type="SUPFAM" id="SSF47336">
    <property type="entry name" value="ACP-like"/>
    <property type="match status" value="1"/>
</dbReference>
<organism evidence="4 5">
    <name type="scientific">Stappia indica</name>
    <dbReference type="NCBI Taxonomy" id="538381"/>
    <lineage>
        <taxon>Bacteria</taxon>
        <taxon>Pseudomonadati</taxon>
        <taxon>Pseudomonadota</taxon>
        <taxon>Alphaproteobacteria</taxon>
        <taxon>Hyphomicrobiales</taxon>
        <taxon>Stappiaceae</taxon>
        <taxon>Stappia</taxon>
    </lineage>
</organism>
<dbReference type="KEGG" id="siw:GH266_11495"/>
<reference evidence="4 5" key="1">
    <citation type="submission" date="2019-12" db="EMBL/GenBank/DDBJ databases">
        <title>The genome of Stappia indica PHM037.</title>
        <authorList>
            <person name="Kacar D."/>
            <person name="Galan B."/>
            <person name="Canedo L."/>
            <person name="Rodriguez P."/>
            <person name="de la Calle F."/>
            <person name="Garcia J.L."/>
        </authorList>
    </citation>
    <scope>NUCLEOTIDE SEQUENCE [LARGE SCALE GENOMIC DNA]</scope>
    <source>
        <strain evidence="4 5">PHM037</strain>
    </source>
</reference>
<protein>
    <recommendedName>
        <fullName evidence="3">Carrier domain-containing protein</fullName>
    </recommendedName>
</protein>
<sequence length="83" mass="9256">MTDASESQLFSFLREQVAQRTKTSADQIRMDMSLSDLGLQSIDAVLVCGEVEDRFEVEVDPAEIFQHDTLGDFARSIADRMAA</sequence>
<proteinExistence type="predicted"/>
<evidence type="ECO:0000259" key="3">
    <source>
        <dbReference type="PROSITE" id="PS50075"/>
    </source>
</evidence>
<dbReference type="Gene3D" id="1.10.1200.10">
    <property type="entry name" value="ACP-like"/>
    <property type="match status" value="1"/>
</dbReference>
<dbReference type="InterPro" id="IPR009081">
    <property type="entry name" value="PP-bd_ACP"/>
</dbReference>
<evidence type="ECO:0000313" key="5">
    <source>
        <dbReference type="Proteomes" id="UP000435648"/>
    </source>
</evidence>
<keyword evidence="1" id="KW-0596">Phosphopantetheine</keyword>
<dbReference type="InterPro" id="IPR020806">
    <property type="entry name" value="PKS_PP-bd"/>
</dbReference>
<dbReference type="OrthoDB" id="9023404at2"/>
<dbReference type="RefSeq" id="WP_158194028.1">
    <property type="nucleotide sequence ID" value="NZ_CP046908.1"/>
</dbReference>
<dbReference type="EMBL" id="CP046908">
    <property type="protein sequence ID" value="QGZ35074.1"/>
    <property type="molecule type" value="Genomic_DNA"/>
</dbReference>
<dbReference type="AlphaFoldDB" id="A0A857C7W4"/>
<dbReference type="SMART" id="SM00823">
    <property type="entry name" value="PKS_PP"/>
    <property type="match status" value="1"/>
</dbReference>